<evidence type="ECO:0000259" key="4">
    <source>
        <dbReference type="Pfam" id="PF05048"/>
    </source>
</evidence>
<accession>A0A7G9ZAR8</accession>
<dbReference type="Gene3D" id="2.160.20.10">
    <property type="entry name" value="Single-stranded right-handed beta-helix, Pectin lyase-like"/>
    <property type="match status" value="1"/>
</dbReference>
<dbReference type="AlphaFoldDB" id="A0A7G9ZAR8"/>
<protein>
    <recommendedName>
        <fullName evidence="4">Periplasmic copper-binding protein NosD beta helix domain-containing protein</fullName>
    </recommendedName>
</protein>
<dbReference type="InterPro" id="IPR022441">
    <property type="entry name" value="Para_beta_helix_rpt-2"/>
</dbReference>
<dbReference type="InterPro" id="IPR006626">
    <property type="entry name" value="PbH1"/>
</dbReference>
<sequence length="301" mass="32309">MQGEVSKSKVRFNVLIFVVLLAMFASVGCVSAKTWYVDDDGGADFTRIQDAISAASAGDTIIVRDGTYVENVNVDKSLTIRSENGSANCIVQAKDSNDPVFEVTADYVEINGFNVKGEEVGKLAIIKKEGGIAGIKYVYFSARRVCGGIDLDVADFCNISNNNISLGVIGISLSKSSNNNLINNAISNLSFGIYLVNSSNNTLTNHRISHTNEGIFISSGNSNSLTNNNASSNSYDGILLLLVSNNNIITNNTVANNNCSGIYLGFSNNNTIYLNNFINNTDNVESLSLIDQPTHGTQQKK</sequence>
<feature type="domain" description="Periplasmic copper-binding protein NosD beta helix" evidence="4">
    <location>
        <begin position="148"/>
        <end position="285"/>
    </location>
</feature>
<reference evidence="5" key="1">
    <citation type="submission" date="2020-06" db="EMBL/GenBank/DDBJ databases">
        <title>Unique genomic features of the anaerobic methanotrophic archaea.</title>
        <authorList>
            <person name="Chadwick G.L."/>
            <person name="Skennerton C.T."/>
            <person name="Laso-Perez R."/>
            <person name="Leu A.O."/>
            <person name="Speth D.R."/>
            <person name="Yu H."/>
            <person name="Morgan-Lang C."/>
            <person name="Hatzenpichler R."/>
            <person name="Goudeau D."/>
            <person name="Malmstrom R."/>
            <person name="Brazelton W.J."/>
            <person name="Woyke T."/>
            <person name="Hallam S.J."/>
            <person name="Tyson G.W."/>
            <person name="Wegener G."/>
            <person name="Boetius A."/>
            <person name="Orphan V."/>
        </authorList>
    </citation>
    <scope>NUCLEOTIDE SEQUENCE</scope>
</reference>
<evidence type="ECO:0000256" key="1">
    <source>
        <dbReference type="ARBA" id="ARBA00004906"/>
    </source>
</evidence>
<dbReference type="SUPFAM" id="SSF51126">
    <property type="entry name" value="Pectin lyase-like"/>
    <property type="match status" value="1"/>
</dbReference>
<dbReference type="PROSITE" id="PS51257">
    <property type="entry name" value="PROKAR_LIPOPROTEIN"/>
    <property type="match status" value="1"/>
</dbReference>
<comment type="pathway">
    <text evidence="1">Protein modification; protein ubiquitination.</text>
</comment>
<dbReference type="EMBL" id="MT631686">
    <property type="protein sequence ID" value="QNO57352.1"/>
    <property type="molecule type" value="Genomic_DNA"/>
</dbReference>
<name>A0A7G9ZAR8_9EURY</name>
<evidence type="ECO:0000313" key="5">
    <source>
        <dbReference type="EMBL" id="QNO57352.1"/>
    </source>
</evidence>
<dbReference type="NCBIfam" id="TIGR03804">
    <property type="entry name" value="para_beta_helix"/>
    <property type="match status" value="3"/>
</dbReference>
<evidence type="ECO:0000256" key="3">
    <source>
        <dbReference type="ARBA" id="ARBA00022786"/>
    </source>
</evidence>
<keyword evidence="2" id="KW-0677">Repeat</keyword>
<keyword evidence="3" id="KW-0833">Ubl conjugation pathway</keyword>
<dbReference type="Pfam" id="PF05048">
    <property type="entry name" value="NosD"/>
    <property type="match status" value="1"/>
</dbReference>
<dbReference type="PANTHER" id="PTHR22990">
    <property type="entry name" value="F-BOX ONLY PROTEIN"/>
    <property type="match status" value="1"/>
</dbReference>
<evidence type="ECO:0000256" key="2">
    <source>
        <dbReference type="ARBA" id="ARBA00022737"/>
    </source>
</evidence>
<dbReference type="InterPro" id="IPR011050">
    <property type="entry name" value="Pectin_lyase_fold/virulence"/>
</dbReference>
<organism evidence="5">
    <name type="scientific">Candidatus Methanophaga sp. ANME-1 ERB7</name>
    <dbReference type="NCBI Taxonomy" id="2759913"/>
    <lineage>
        <taxon>Archaea</taxon>
        <taxon>Methanobacteriati</taxon>
        <taxon>Methanobacteriota</taxon>
        <taxon>Stenosarchaea group</taxon>
        <taxon>Methanomicrobia</taxon>
        <taxon>Candidatus Methanophagales</taxon>
        <taxon>Candidatus Methanophagaceae</taxon>
        <taxon>Candidatus Methanophaga</taxon>
    </lineage>
</organism>
<dbReference type="SMART" id="SM00710">
    <property type="entry name" value="PbH1"/>
    <property type="match status" value="6"/>
</dbReference>
<proteinExistence type="predicted"/>
<dbReference type="InterPro" id="IPR012334">
    <property type="entry name" value="Pectin_lyas_fold"/>
</dbReference>
<dbReference type="InterPro" id="IPR007742">
    <property type="entry name" value="NosD_dom"/>
</dbReference>
<gene>
    <name evidence="5" type="ORF">DPOOOCMC_00010</name>
</gene>
<dbReference type="PANTHER" id="PTHR22990:SF15">
    <property type="entry name" value="F-BOX ONLY PROTEIN 10"/>
    <property type="match status" value="1"/>
</dbReference>
<dbReference type="InterPro" id="IPR051550">
    <property type="entry name" value="SCF-Subunits/Alg-Epimerases"/>
</dbReference>